<dbReference type="SUPFAM" id="SSF103481">
    <property type="entry name" value="Multidrug resistance efflux transporter EmrE"/>
    <property type="match status" value="2"/>
</dbReference>
<feature type="transmembrane region" description="Helical" evidence="7">
    <location>
        <begin position="93"/>
        <end position="113"/>
    </location>
</feature>
<evidence type="ECO:0000256" key="8">
    <source>
        <dbReference type="SAM" id="SignalP"/>
    </source>
</evidence>
<feature type="transmembrane region" description="Helical" evidence="7">
    <location>
        <begin position="212"/>
        <end position="231"/>
    </location>
</feature>
<dbReference type="Pfam" id="PF00892">
    <property type="entry name" value="EamA"/>
    <property type="match status" value="2"/>
</dbReference>
<comment type="caution">
    <text evidence="10">The sequence shown here is derived from an EMBL/GenBank/DDBJ whole genome shotgun (WGS) entry which is preliminary data.</text>
</comment>
<feature type="transmembrane region" description="Helical" evidence="7">
    <location>
        <begin position="243"/>
        <end position="262"/>
    </location>
</feature>
<evidence type="ECO:0000256" key="6">
    <source>
        <dbReference type="SAM" id="MobiDB-lite"/>
    </source>
</evidence>
<feature type="compositionally biased region" description="Low complexity" evidence="6">
    <location>
        <begin position="342"/>
        <end position="353"/>
    </location>
</feature>
<feature type="transmembrane region" description="Helical" evidence="7">
    <location>
        <begin position="149"/>
        <end position="168"/>
    </location>
</feature>
<evidence type="ECO:0000256" key="7">
    <source>
        <dbReference type="SAM" id="Phobius"/>
    </source>
</evidence>
<keyword evidence="3 7" id="KW-0812">Transmembrane</keyword>
<organism evidence="10 11">
    <name type="scientific">Streptomyces cinereospinus</name>
    <dbReference type="NCBI Taxonomy" id="285561"/>
    <lineage>
        <taxon>Bacteria</taxon>
        <taxon>Bacillati</taxon>
        <taxon>Actinomycetota</taxon>
        <taxon>Actinomycetes</taxon>
        <taxon>Kitasatosporales</taxon>
        <taxon>Streptomycetaceae</taxon>
        <taxon>Streptomyces</taxon>
    </lineage>
</organism>
<evidence type="ECO:0000259" key="9">
    <source>
        <dbReference type="Pfam" id="PF00892"/>
    </source>
</evidence>
<feature type="transmembrane region" description="Helical" evidence="7">
    <location>
        <begin position="180"/>
        <end position="200"/>
    </location>
</feature>
<feature type="transmembrane region" description="Helical" evidence="7">
    <location>
        <begin position="125"/>
        <end position="143"/>
    </location>
</feature>
<feature type="signal peptide" evidence="8">
    <location>
        <begin position="1"/>
        <end position="27"/>
    </location>
</feature>
<comment type="subcellular location">
    <subcellularLocation>
        <location evidence="1">Membrane</location>
        <topology evidence="1">Multi-pass membrane protein</topology>
    </subcellularLocation>
</comment>
<keyword evidence="5 7" id="KW-0472">Membrane</keyword>
<reference evidence="10 11" key="1">
    <citation type="submission" date="2024-09" db="EMBL/GenBank/DDBJ databases">
        <authorList>
            <person name="Sun Q."/>
            <person name="Mori K."/>
        </authorList>
    </citation>
    <scope>NUCLEOTIDE SEQUENCE [LARGE SCALE GENOMIC DNA]</scope>
    <source>
        <strain evidence="10 11">JCM 6917</strain>
    </source>
</reference>
<dbReference type="PANTHER" id="PTHR32322">
    <property type="entry name" value="INNER MEMBRANE TRANSPORTER"/>
    <property type="match status" value="1"/>
</dbReference>
<feature type="domain" description="EamA" evidence="9">
    <location>
        <begin position="148"/>
        <end position="282"/>
    </location>
</feature>
<dbReference type="RefSeq" id="WP_381344308.1">
    <property type="nucleotide sequence ID" value="NZ_JBHMCY010000012.1"/>
</dbReference>
<evidence type="ECO:0000256" key="3">
    <source>
        <dbReference type="ARBA" id="ARBA00022692"/>
    </source>
</evidence>
<comment type="similarity">
    <text evidence="2">Belongs to the EamA transporter family.</text>
</comment>
<feature type="transmembrane region" description="Helical" evidence="7">
    <location>
        <begin position="68"/>
        <end position="87"/>
    </location>
</feature>
<evidence type="ECO:0000256" key="4">
    <source>
        <dbReference type="ARBA" id="ARBA00022989"/>
    </source>
</evidence>
<dbReference type="InterPro" id="IPR037185">
    <property type="entry name" value="EmrE-like"/>
</dbReference>
<dbReference type="PANTHER" id="PTHR32322:SF2">
    <property type="entry name" value="EAMA DOMAIN-CONTAINING PROTEIN"/>
    <property type="match status" value="1"/>
</dbReference>
<feature type="transmembrane region" description="Helical" evidence="7">
    <location>
        <begin position="268"/>
        <end position="285"/>
    </location>
</feature>
<feature type="compositionally biased region" description="Low complexity" evidence="6">
    <location>
        <begin position="319"/>
        <end position="328"/>
    </location>
</feature>
<name>A0ABV5MXS8_9ACTN</name>
<evidence type="ECO:0000313" key="11">
    <source>
        <dbReference type="Proteomes" id="UP001589709"/>
    </source>
</evidence>
<keyword evidence="11" id="KW-1185">Reference proteome</keyword>
<feature type="transmembrane region" description="Helical" evidence="7">
    <location>
        <begin position="39"/>
        <end position="56"/>
    </location>
</feature>
<proteinExistence type="inferred from homology"/>
<accession>A0ABV5MXS8</accession>
<feature type="domain" description="EamA" evidence="9">
    <location>
        <begin position="12"/>
        <end position="138"/>
    </location>
</feature>
<feature type="region of interest" description="Disordered" evidence="6">
    <location>
        <begin position="288"/>
        <end position="353"/>
    </location>
</feature>
<sequence length="353" mass="35617">MKPSTASAFAGAASAMLLVGTSAAVSATIADYPVLAGQALRYGLAATILMAVVRHQRPPRVRLTPRDHLLLLALAATGLAGFNLFLVEATRHAGPAMIGTVIGAVPLVLALAGPLMEHRRPTPRTVGAALVVALGAAVAAGLGSGSLPGLLLSLGALACEVAFSLLALPLLPRIGPLRVAAYPAALSVPMLLAASLALEGTTVLRLPTPGEAAAFGYLGAIVTAAAFFLWYDALRRLGADRAGLFAGLVPVGALVTTVALGLGQAGPADVTGALLVASGVYLGFGRPSRVSRGARRPRASLHEPVRSALRRRPDPVPPRVSSRTTTGPGPAGPPRRPSSELPTPAAATAVPLD</sequence>
<dbReference type="InterPro" id="IPR000620">
    <property type="entry name" value="EamA_dom"/>
</dbReference>
<evidence type="ECO:0000256" key="2">
    <source>
        <dbReference type="ARBA" id="ARBA00007362"/>
    </source>
</evidence>
<gene>
    <name evidence="10" type="ORF">ACFF45_08990</name>
</gene>
<keyword evidence="8" id="KW-0732">Signal</keyword>
<dbReference type="InterPro" id="IPR050638">
    <property type="entry name" value="AA-Vitamin_Transporters"/>
</dbReference>
<keyword evidence="4 7" id="KW-1133">Transmembrane helix</keyword>
<dbReference type="EMBL" id="JBHMCY010000012">
    <property type="protein sequence ID" value="MFB9462838.1"/>
    <property type="molecule type" value="Genomic_DNA"/>
</dbReference>
<dbReference type="Proteomes" id="UP001589709">
    <property type="component" value="Unassembled WGS sequence"/>
</dbReference>
<evidence type="ECO:0000313" key="10">
    <source>
        <dbReference type="EMBL" id="MFB9462838.1"/>
    </source>
</evidence>
<evidence type="ECO:0000256" key="1">
    <source>
        <dbReference type="ARBA" id="ARBA00004141"/>
    </source>
</evidence>
<evidence type="ECO:0000256" key="5">
    <source>
        <dbReference type="ARBA" id="ARBA00023136"/>
    </source>
</evidence>
<protein>
    <submittedName>
        <fullName evidence="10">DMT family transporter</fullName>
    </submittedName>
</protein>
<feature type="chain" id="PRO_5046987691" evidence="8">
    <location>
        <begin position="28"/>
        <end position="353"/>
    </location>
</feature>